<dbReference type="Proteomes" id="UP000248349">
    <property type="component" value="Unassembled WGS sequence"/>
</dbReference>
<organism evidence="2 3">
    <name type="scientific">Aspergillus saccharolyticus JOP 1030-1</name>
    <dbReference type="NCBI Taxonomy" id="1450539"/>
    <lineage>
        <taxon>Eukaryota</taxon>
        <taxon>Fungi</taxon>
        <taxon>Dikarya</taxon>
        <taxon>Ascomycota</taxon>
        <taxon>Pezizomycotina</taxon>
        <taxon>Eurotiomycetes</taxon>
        <taxon>Eurotiomycetidae</taxon>
        <taxon>Eurotiales</taxon>
        <taxon>Aspergillaceae</taxon>
        <taxon>Aspergillus</taxon>
        <taxon>Aspergillus subgen. Circumdati</taxon>
    </lineage>
</organism>
<gene>
    <name evidence="2" type="ORF">BP01DRAFT_414870</name>
</gene>
<dbReference type="OrthoDB" id="4062651at2759"/>
<dbReference type="EMBL" id="KZ821226">
    <property type="protein sequence ID" value="PYH46983.1"/>
    <property type="molecule type" value="Genomic_DNA"/>
</dbReference>
<proteinExistence type="predicted"/>
<dbReference type="Gene3D" id="1.10.510.10">
    <property type="entry name" value="Transferase(Phosphotransferase) domain 1"/>
    <property type="match status" value="1"/>
</dbReference>
<dbReference type="RefSeq" id="XP_025432965.1">
    <property type="nucleotide sequence ID" value="XM_025579085.1"/>
</dbReference>
<dbReference type="PROSITE" id="PS50011">
    <property type="entry name" value="PROTEIN_KINASE_DOM"/>
    <property type="match status" value="1"/>
</dbReference>
<sequence length="184" mass="21122">MDIVHKNEAFERIDGKMKFAYVQVFVKVQTNDKRPISEFRLVRCLCERPSILFYVGGTFEKQIACEVETCEILGKNPHPNIAINYGYKENQKVGFLDAIKHLHAHGLVHDDISPANIAINADGTLVLIDFDGCRYIGESLRDTQTKRTHHWHDLSVGISLEKPGVDAFRRYEHGWLDRRTRTSV</sequence>
<dbReference type="InterPro" id="IPR011009">
    <property type="entry name" value="Kinase-like_dom_sf"/>
</dbReference>
<dbReference type="SUPFAM" id="SSF56112">
    <property type="entry name" value="Protein kinase-like (PK-like)"/>
    <property type="match status" value="1"/>
</dbReference>
<protein>
    <recommendedName>
        <fullName evidence="1">Protein kinase domain-containing protein</fullName>
    </recommendedName>
</protein>
<name>A0A318ZRJ0_9EURO</name>
<dbReference type="AlphaFoldDB" id="A0A318ZRJ0"/>
<dbReference type="GO" id="GO:0005524">
    <property type="term" value="F:ATP binding"/>
    <property type="evidence" value="ECO:0007669"/>
    <property type="project" value="InterPro"/>
</dbReference>
<dbReference type="InterPro" id="IPR000719">
    <property type="entry name" value="Prot_kinase_dom"/>
</dbReference>
<evidence type="ECO:0000313" key="2">
    <source>
        <dbReference type="EMBL" id="PYH46983.1"/>
    </source>
</evidence>
<keyword evidence="3" id="KW-1185">Reference proteome</keyword>
<dbReference type="STRING" id="1450539.A0A318ZRJ0"/>
<dbReference type="GeneID" id="37080314"/>
<evidence type="ECO:0000259" key="1">
    <source>
        <dbReference type="PROSITE" id="PS50011"/>
    </source>
</evidence>
<dbReference type="GO" id="GO:0004672">
    <property type="term" value="F:protein kinase activity"/>
    <property type="evidence" value="ECO:0007669"/>
    <property type="project" value="InterPro"/>
</dbReference>
<accession>A0A318ZRJ0</accession>
<feature type="domain" description="Protein kinase" evidence="1">
    <location>
        <begin position="1"/>
        <end position="184"/>
    </location>
</feature>
<evidence type="ECO:0000313" key="3">
    <source>
        <dbReference type="Proteomes" id="UP000248349"/>
    </source>
</evidence>
<reference evidence="2 3" key="1">
    <citation type="submission" date="2016-12" db="EMBL/GenBank/DDBJ databases">
        <title>The genomes of Aspergillus section Nigri reveals drivers in fungal speciation.</title>
        <authorList>
            <consortium name="DOE Joint Genome Institute"/>
            <person name="Vesth T.C."/>
            <person name="Nybo J."/>
            <person name="Theobald S."/>
            <person name="Brandl J."/>
            <person name="Frisvad J.C."/>
            <person name="Nielsen K.F."/>
            <person name="Lyhne E.K."/>
            <person name="Kogle M.E."/>
            <person name="Kuo A."/>
            <person name="Riley R."/>
            <person name="Clum A."/>
            <person name="Nolan M."/>
            <person name="Lipzen A."/>
            <person name="Salamov A."/>
            <person name="Henrissat B."/>
            <person name="Wiebenga A."/>
            <person name="De Vries R.P."/>
            <person name="Grigoriev I.V."/>
            <person name="Mortensen U.H."/>
            <person name="Andersen M.R."/>
            <person name="Baker S.E."/>
        </authorList>
    </citation>
    <scope>NUCLEOTIDE SEQUENCE [LARGE SCALE GENOMIC DNA]</scope>
    <source>
        <strain evidence="2 3">JOP 1030-1</strain>
    </source>
</reference>